<keyword evidence="1" id="KW-0812">Transmembrane</keyword>
<name>A0A4Y9Y480_9APHY</name>
<evidence type="ECO:0000313" key="3">
    <source>
        <dbReference type="Proteomes" id="UP000298390"/>
    </source>
</evidence>
<keyword evidence="1" id="KW-1133">Transmembrane helix</keyword>
<dbReference type="AlphaFoldDB" id="A0A4Y9Y480"/>
<sequence>MALDSPEYAARLRTPFAPPPPALSIKAVRAAVPRHLFQRSTRKCLFFVGRHVLLTALFALFAARIDDLVPVLLGLTGAEGGGRAEHALLWVMWATYWLWQSVAFMGLWTLGECFSACRLRKGKARHIGWQTSYASTRFPVITVSEQPRAYAPSRRVSMSSFACRCPVLVPPTDLR</sequence>
<keyword evidence="1" id="KW-0472">Membrane</keyword>
<evidence type="ECO:0000256" key="1">
    <source>
        <dbReference type="SAM" id="Phobius"/>
    </source>
</evidence>
<feature type="transmembrane region" description="Helical" evidence="1">
    <location>
        <begin position="44"/>
        <end position="65"/>
    </location>
</feature>
<dbReference type="STRING" id="34475.A0A4Y9Y480"/>
<reference evidence="2 3" key="1">
    <citation type="submission" date="2019-01" db="EMBL/GenBank/DDBJ databases">
        <title>Genome sequencing of the rare red list fungi Fomitopsis rosea.</title>
        <authorList>
            <person name="Buettner E."/>
            <person name="Kellner H."/>
        </authorList>
    </citation>
    <scope>NUCLEOTIDE SEQUENCE [LARGE SCALE GENOMIC DNA]</scope>
    <source>
        <strain evidence="2 3">DSM 105464</strain>
    </source>
</reference>
<gene>
    <name evidence="2" type="ORF">EVJ58_g7674</name>
</gene>
<dbReference type="Proteomes" id="UP000298390">
    <property type="component" value="Unassembled WGS sequence"/>
</dbReference>
<feature type="transmembrane region" description="Helical" evidence="1">
    <location>
        <begin position="97"/>
        <end position="117"/>
    </location>
</feature>
<proteinExistence type="predicted"/>
<dbReference type="EMBL" id="SEKV01000509">
    <property type="protein sequence ID" value="TFY56387.1"/>
    <property type="molecule type" value="Genomic_DNA"/>
</dbReference>
<evidence type="ECO:0000313" key="2">
    <source>
        <dbReference type="EMBL" id="TFY56387.1"/>
    </source>
</evidence>
<organism evidence="2 3">
    <name type="scientific">Rhodofomes roseus</name>
    <dbReference type="NCBI Taxonomy" id="34475"/>
    <lineage>
        <taxon>Eukaryota</taxon>
        <taxon>Fungi</taxon>
        <taxon>Dikarya</taxon>
        <taxon>Basidiomycota</taxon>
        <taxon>Agaricomycotina</taxon>
        <taxon>Agaricomycetes</taxon>
        <taxon>Polyporales</taxon>
        <taxon>Rhodofomes</taxon>
    </lineage>
</organism>
<protein>
    <submittedName>
        <fullName evidence="2">Uncharacterized protein</fullName>
    </submittedName>
</protein>
<comment type="caution">
    <text evidence="2">The sequence shown here is derived from an EMBL/GenBank/DDBJ whole genome shotgun (WGS) entry which is preliminary data.</text>
</comment>
<accession>A0A4Y9Y480</accession>